<evidence type="ECO:0000313" key="2">
    <source>
        <dbReference type="EMBL" id="GEN71477.1"/>
    </source>
</evidence>
<dbReference type="PANTHER" id="PTHR32182:SF25">
    <property type="entry name" value="SLR1056 PROTEIN"/>
    <property type="match status" value="1"/>
</dbReference>
<dbReference type="GO" id="GO:0000731">
    <property type="term" value="P:DNA synthesis involved in DNA repair"/>
    <property type="evidence" value="ECO:0007669"/>
    <property type="project" value="TreeGrafter"/>
</dbReference>
<dbReference type="Pfam" id="PF13175">
    <property type="entry name" value="AAA_15"/>
    <property type="match status" value="1"/>
</dbReference>
<sequence>MKLKSLKLHSQFRSLQAGFEINFLNDYNSSELWGFSPYCLVGRNGSGKSNILEVLAEIFYHIECIYLDFKPDGFNGEGKFKKVHTDGFFAESCNPDAFELEYYYYIKGDYSRKHYNSDYNIGQDAHIRIEKKVNESPKVYWLNRKECVGIEKTLLERIEVKYFLPDFIVAYSSGENQIINLPFFKMRFIQYDEYLYRLIKDLDYIKPESRFVYLDEYYNQAVLLSIYLLREKKSLLPFKNELGLDDIKSFRLIIKQEEFEKVHKDVFQTIPIVDRKNKNKITRELTSLISKSIERLKACSTTSYYNHETKEWILDYFVDKECRKAFKFHFANDAFELFRTFQVLLNLNNYKTPKKIKQKVYHSKNIYINQDVIPLPYDEERIFRFKNVILKKDKINEVIYTKSLSDGEYQFIHSIGLCLLFRDTNSLFLLDEPETHFNPDWRSNFISTLKDCLEQEDNSPLDNRRDLLITSHSPFIVSDCKPENVIIFDKHNKKVVHQTARDKGIRTFGTSVNILTEEIFGKKESISKLSLEIIESIKGMPLNSIEEIIEAKEQARVLGESVEKVLLFRELIIKENELKKLE</sequence>
<dbReference type="InterPro" id="IPR027417">
    <property type="entry name" value="P-loop_NTPase"/>
</dbReference>
<dbReference type="OrthoDB" id="9815944at2"/>
<gene>
    <name evidence="2" type="ORF">CLA01_15490</name>
</gene>
<evidence type="ECO:0000313" key="3">
    <source>
        <dbReference type="Proteomes" id="UP000321150"/>
    </source>
</evidence>
<dbReference type="InterPro" id="IPR030974">
    <property type="entry name" value="Restrict_AAA"/>
</dbReference>
<organism evidence="2 3">
    <name type="scientific">Chryseobacterium lathyri</name>
    <dbReference type="NCBI Taxonomy" id="395933"/>
    <lineage>
        <taxon>Bacteria</taxon>
        <taxon>Pseudomonadati</taxon>
        <taxon>Bacteroidota</taxon>
        <taxon>Flavobacteriia</taxon>
        <taxon>Flavobacteriales</taxon>
        <taxon>Weeksellaceae</taxon>
        <taxon>Chryseobacterium group</taxon>
        <taxon>Chryseobacterium</taxon>
    </lineage>
</organism>
<comment type="caution">
    <text evidence="2">The sequence shown here is derived from an EMBL/GenBank/DDBJ whole genome shotgun (WGS) entry which is preliminary data.</text>
</comment>
<dbReference type="GO" id="GO:0006302">
    <property type="term" value="P:double-strand break repair"/>
    <property type="evidence" value="ECO:0007669"/>
    <property type="project" value="TreeGrafter"/>
</dbReference>
<name>A0A511Y8F3_9FLAO</name>
<dbReference type="Proteomes" id="UP000321150">
    <property type="component" value="Unassembled WGS sequence"/>
</dbReference>
<accession>A0A511Y8F3</accession>
<dbReference type="AlphaFoldDB" id="A0A511Y8F3"/>
<dbReference type="EMBL" id="BJYI01000005">
    <property type="protein sequence ID" value="GEN71477.1"/>
    <property type="molecule type" value="Genomic_DNA"/>
</dbReference>
<dbReference type="SUPFAM" id="SSF52540">
    <property type="entry name" value="P-loop containing nucleoside triphosphate hydrolases"/>
    <property type="match status" value="1"/>
</dbReference>
<reference evidence="2 3" key="1">
    <citation type="submission" date="2019-07" db="EMBL/GenBank/DDBJ databases">
        <title>Whole genome shotgun sequence of Chryseobacterium lathyri NBRC 105250.</title>
        <authorList>
            <person name="Hosoyama A."/>
            <person name="Uohara A."/>
            <person name="Ohji S."/>
            <person name="Ichikawa N."/>
        </authorList>
    </citation>
    <scope>NUCLEOTIDE SEQUENCE [LARGE SCALE GENOMIC DNA]</scope>
    <source>
        <strain evidence="2 3">NBRC 105250</strain>
    </source>
</reference>
<protein>
    <submittedName>
        <fullName evidence="2">ABC transporter</fullName>
    </submittedName>
</protein>
<proteinExistence type="predicted"/>
<feature type="domain" description="Endonuclease GajA/Old nuclease/RecF-like AAA" evidence="1">
    <location>
        <begin position="1"/>
        <end position="477"/>
    </location>
</feature>
<dbReference type="PANTHER" id="PTHR32182">
    <property type="entry name" value="DNA REPLICATION AND REPAIR PROTEIN RECF"/>
    <property type="match status" value="1"/>
</dbReference>
<dbReference type="NCBIfam" id="TIGR04435">
    <property type="entry name" value="restrict_AAA_1"/>
    <property type="match status" value="1"/>
</dbReference>
<evidence type="ECO:0000259" key="1">
    <source>
        <dbReference type="Pfam" id="PF13175"/>
    </source>
</evidence>
<dbReference type="InterPro" id="IPR041685">
    <property type="entry name" value="AAA_GajA/Old/RecF-like"/>
</dbReference>
<dbReference type="Gene3D" id="3.40.50.300">
    <property type="entry name" value="P-loop containing nucleotide triphosphate hydrolases"/>
    <property type="match status" value="1"/>
</dbReference>
<dbReference type="RefSeq" id="WP_111954679.1">
    <property type="nucleotide sequence ID" value="NZ_BJYI01000005.1"/>
</dbReference>